<organism evidence="1 2">
    <name type="scientific">Umezawaea endophytica</name>
    <dbReference type="NCBI Taxonomy" id="1654476"/>
    <lineage>
        <taxon>Bacteria</taxon>
        <taxon>Bacillati</taxon>
        <taxon>Actinomycetota</taxon>
        <taxon>Actinomycetes</taxon>
        <taxon>Pseudonocardiales</taxon>
        <taxon>Pseudonocardiaceae</taxon>
        <taxon>Umezawaea</taxon>
    </lineage>
</organism>
<dbReference type="RefSeq" id="WP_259621792.1">
    <property type="nucleotide sequence ID" value="NZ_JANYMP010000002.1"/>
</dbReference>
<dbReference type="Gene3D" id="3.40.50.1110">
    <property type="entry name" value="SGNH hydrolase"/>
    <property type="match status" value="1"/>
</dbReference>
<dbReference type="CDD" id="cd00229">
    <property type="entry name" value="SGNH_hydrolase"/>
    <property type="match status" value="1"/>
</dbReference>
<evidence type="ECO:0000313" key="1">
    <source>
        <dbReference type="EMBL" id="MCS7476287.1"/>
    </source>
</evidence>
<dbReference type="SUPFAM" id="SSF52266">
    <property type="entry name" value="SGNH hydrolase"/>
    <property type="match status" value="1"/>
</dbReference>
<accession>A0A9X2VHQ1</accession>
<dbReference type="GO" id="GO:0016787">
    <property type="term" value="F:hydrolase activity"/>
    <property type="evidence" value="ECO:0007669"/>
    <property type="project" value="UniProtKB-KW"/>
</dbReference>
<dbReference type="InterPro" id="IPR050023">
    <property type="entry name" value="OctT"/>
</dbReference>
<keyword evidence="2" id="KW-1185">Reference proteome</keyword>
<gene>
    <name evidence="1" type="ORF">NZH93_05435</name>
</gene>
<dbReference type="EMBL" id="JANYMP010000002">
    <property type="protein sequence ID" value="MCS7476287.1"/>
    <property type="molecule type" value="Genomic_DNA"/>
</dbReference>
<comment type="caution">
    <text evidence="1">The sequence shown here is derived from an EMBL/GenBank/DDBJ whole genome shotgun (WGS) entry which is preliminary data.</text>
</comment>
<dbReference type="Proteomes" id="UP001141259">
    <property type="component" value="Unassembled WGS sequence"/>
</dbReference>
<reference evidence="1" key="1">
    <citation type="submission" date="2022-08" db="EMBL/GenBank/DDBJ databases">
        <authorList>
            <person name="Tistechok S."/>
            <person name="Samborskyy M."/>
            <person name="Roman I."/>
        </authorList>
    </citation>
    <scope>NUCLEOTIDE SEQUENCE</scope>
    <source>
        <strain evidence="1">DSM 103496</strain>
    </source>
</reference>
<dbReference type="InterPro" id="IPR036514">
    <property type="entry name" value="SGNH_hydro_sf"/>
</dbReference>
<dbReference type="NCBIfam" id="NF043016">
    <property type="entry name" value="DigluglyOctase"/>
    <property type="match status" value="1"/>
</dbReference>
<proteinExistence type="predicted"/>
<evidence type="ECO:0000313" key="2">
    <source>
        <dbReference type="Proteomes" id="UP001141259"/>
    </source>
</evidence>
<sequence>MAVVVVQRRTDSLRLLVLADSLAFHGPDGPLPADHAGLWPNIAAKALDGHVELAAGFGWTARDAWWSLTGDPRVWSLLPRTDVIVFAVGHMDTLPSPLPTYLRQGLRYLRPDGLRRWARTGYKAAQPALSRLLGGRPVALPPHLTVRYLDDSVRAVHALEPGIKPIGMVPSVHRSAAYGGVHTGRPAAERAVRAWSGRTGVPLLDVAAVIGDHVRSGRGNPDGMHWGWEGHDLIGSAMADLIRSVAVSHSTE</sequence>
<protein>
    <submittedName>
        <fullName evidence="1">SGNH/GDSL hydrolase family protein</fullName>
    </submittedName>
</protein>
<keyword evidence="1" id="KW-0378">Hydrolase</keyword>
<dbReference type="AlphaFoldDB" id="A0A9X2VHQ1"/>
<name>A0A9X2VHQ1_9PSEU</name>